<protein>
    <submittedName>
        <fullName evidence="1">Uncharacterized protein</fullName>
    </submittedName>
</protein>
<dbReference type="EMBL" id="NPEF01000085">
    <property type="protein sequence ID" value="PJZ93062.1"/>
    <property type="molecule type" value="Genomic_DNA"/>
</dbReference>
<reference evidence="1" key="1">
    <citation type="submission" date="2017-07" db="EMBL/GenBank/DDBJ databases">
        <title>Leptospira spp. isolated from tropical soils.</title>
        <authorList>
            <person name="Thibeaux R."/>
            <person name="Iraola G."/>
            <person name="Ferres I."/>
            <person name="Bierque E."/>
            <person name="Girault D."/>
            <person name="Soupe-Gilbert M.-E."/>
            <person name="Picardeau M."/>
            <person name="Goarant C."/>
        </authorList>
    </citation>
    <scope>NUCLEOTIDE SEQUENCE [LARGE SCALE GENOMIC DNA]</scope>
    <source>
        <strain evidence="1">ATI7-C-A5</strain>
    </source>
</reference>
<comment type="caution">
    <text evidence="1">The sequence shown here is derived from an EMBL/GenBank/DDBJ whole genome shotgun (WGS) entry which is preliminary data.</text>
</comment>
<dbReference type="AlphaFoldDB" id="A0A2N0B925"/>
<organism evidence="1">
    <name type="scientific">Leptospira ellisii</name>
    <dbReference type="NCBI Taxonomy" id="2023197"/>
    <lineage>
        <taxon>Bacteria</taxon>
        <taxon>Pseudomonadati</taxon>
        <taxon>Spirochaetota</taxon>
        <taxon>Spirochaetia</taxon>
        <taxon>Leptospirales</taxon>
        <taxon>Leptospiraceae</taxon>
        <taxon>Leptospira</taxon>
    </lineage>
</organism>
<accession>A0A2N0BJV7</accession>
<evidence type="ECO:0000313" key="1">
    <source>
        <dbReference type="EMBL" id="PJZ93062.1"/>
    </source>
</evidence>
<sequence>MNRKLSPYPDSEYAHFESGEFFGDTFCSTTSVFFDQKTFVFSPGVRSCLFLVFSSVNYDLKTDALLSLTGFRSDFTLLT</sequence>
<proteinExistence type="predicted"/>
<gene>
    <name evidence="1" type="ORF">CH379_09815</name>
</gene>
<accession>A0A2N0B925</accession>
<name>A0A2N0B925_9LEPT</name>